<evidence type="ECO:0000259" key="7">
    <source>
        <dbReference type="PROSITE" id="PS50157"/>
    </source>
</evidence>
<feature type="region of interest" description="Disordered" evidence="6">
    <location>
        <begin position="989"/>
        <end position="1031"/>
    </location>
</feature>
<feature type="region of interest" description="Disordered" evidence="6">
    <location>
        <begin position="1"/>
        <end position="83"/>
    </location>
</feature>
<dbReference type="SMART" id="SM00355">
    <property type="entry name" value="ZnF_C2H2"/>
    <property type="match status" value="9"/>
</dbReference>
<reference evidence="9" key="1">
    <citation type="journal article" date="2017" name="bioRxiv">
        <title>Comparative analysis of the genomes of Stylophora pistillata and Acropora digitifera provides evidence for extensive differences between species of corals.</title>
        <authorList>
            <person name="Voolstra C.R."/>
            <person name="Li Y."/>
            <person name="Liew Y.J."/>
            <person name="Baumgarten S."/>
            <person name="Zoccola D."/>
            <person name="Flot J.-F."/>
            <person name="Tambutte S."/>
            <person name="Allemand D."/>
            <person name="Aranda M."/>
        </authorList>
    </citation>
    <scope>NUCLEOTIDE SEQUENCE [LARGE SCALE GENOMIC DNA]</scope>
</reference>
<comment type="caution">
    <text evidence="8">The sequence shown here is derived from an EMBL/GenBank/DDBJ whole genome shotgun (WGS) entry which is preliminary data.</text>
</comment>
<dbReference type="InterPro" id="IPR036236">
    <property type="entry name" value="Znf_C2H2_sf"/>
</dbReference>
<dbReference type="STRING" id="50429.A0A2B4S9R5"/>
<evidence type="ECO:0000256" key="2">
    <source>
        <dbReference type="ARBA" id="ARBA00022737"/>
    </source>
</evidence>
<protein>
    <submittedName>
        <fullName evidence="8">Zinc finger X-linked protein ZXDB</fullName>
    </submittedName>
</protein>
<feature type="compositionally biased region" description="Polar residues" evidence="6">
    <location>
        <begin position="73"/>
        <end position="83"/>
    </location>
</feature>
<keyword evidence="3 5" id="KW-0863">Zinc-finger</keyword>
<dbReference type="OrthoDB" id="6277246at2759"/>
<feature type="domain" description="C2H2-type" evidence="7">
    <location>
        <begin position="554"/>
        <end position="583"/>
    </location>
</feature>
<dbReference type="PANTHER" id="PTHR46179:SF26">
    <property type="entry name" value="ZINC FINGER PROTEIN 423 HOMOLOG"/>
    <property type="match status" value="1"/>
</dbReference>
<dbReference type="FunFam" id="3.30.160.60:FF:000072">
    <property type="entry name" value="zinc finger protein 143 isoform X1"/>
    <property type="match status" value="1"/>
</dbReference>
<keyword evidence="4" id="KW-0862">Zinc</keyword>
<dbReference type="FunFam" id="3.30.160.60:FF:000125">
    <property type="entry name" value="Putative zinc finger protein 143"/>
    <property type="match status" value="5"/>
</dbReference>
<feature type="region of interest" description="Disordered" evidence="6">
    <location>
        <begin position="209"/>
        <end position="240"/>
    </location>
</feature>
<feature type="domain" description="C2H2-type" evidence="7">
    <location>
        <begin position="463"/>
        <end position="492"/>
    </location>
</feature>
<dbReference type="Proteomes" id="UP000225706">
    <property type="component" value="Unassembled WGS sequence"/>
</dbReference>
<feature type="compositionally biased region" description="Low complexity" evidence="6">
    <location>
        <begin position="854"/>
        <end position="867"/>
    </location>
</feature>
<feature type="compositionally biased region" description="Basic and acidic residues" evidence="6">
    <location>
        <begin position="35"/>
        <end position="49"/>
    </location>
</feature>
<feature type="domain" description="C2H2-type" evidence="7">
    <location>
        <begin position="524"/>
        <end position="553"/>
    </location>
</feature>
<keyword evidence="2" id="KW-0677">Repeat</keyword>
<evidence type="ECO:0000256" key="3">
    <source>
        <dbReference type="ARBA" id="ARBA00022771"/>
    </source>
</evidence>
<keyword evidence="1" id="KW-0479">Metal-binding</keyword>
<feature type="domain" description="C2H2-type" evidence="7">
    <location>
        <begin position="644"/>
        <end position="673"/>
    </location>
</feature>
<feature type="domain" description="C2H2-type" evidence="7">
    <location>
        <begin position="584"/>
        <end position="613"/>
    </location>
</feature>
<evidence type="ECO:0000313" key="9">
    <source>
        <dbReference type="Proteomes" id="UP000225706"/>
    </source>
</evidence>
<keyword evidence="9" id="KW-1185">Reference proteome</keyword>
<accession>A0A2B4S9R5</accession>
<evidence type="ECO:0000256" key="4">
    <source>
        <dbReference type="ARBA" id="ARBA00022833"/>
    </source>
</evidence>
<name>A0A2B4S9R5_STYPI</name>
<feature type="domain" description="C2H2-type" evidence="7">
    <location>
        <begin position="494"/>
        <end position="523"/>
    </location>
</feature>
<dbReference type="GO" id="GO:0005634">
    <property type="term" value="C:nucleus"/>
    <property type="evidence" value="ECO:0007669"/>
    <property type="project" value="TreeGrafter"/>
</dbReference>
<proteinExistence type="predicted"/>
<dbReference type="PROSITE" id="PS00028">
    <property type="entry name" value="ZINC_FINGER_C2H2_1"/>
    <property type="match status" value="9"/>
</dbReference>
<dbReference type="SUPFAM" id="SSF57667">
    <property type="entry name" value="beta-beta-alpha zinc fingers"/>
    <property type="match status" value="4"/>
</dbReference>
<evidence type="ECO:0000256" key="6">
    <source>
        <dbReference type="SAM" id="MobiDB-lite"/>
    </source>
</evidence>
<dbReference type="GO" id="GO:0006357">
    <property type="term" value="P:regulation of transcription by RNA polymerase II"/>
    <property type="evidence" value="ECO:0007669"/>
    <property type="project" value="TreeGrafter"/>
</dbReference>
<feature type="region of interest" description="Disordered" evidence="6">
    <location>
        <begin position="854"/>
        <end position="882"/>
    </location>
</feature>
<organism evidence="8 9">
    <name type="scientific">Stylophora pistillata</name>
    <name type="common">Smooth cauliflower coral</name>
    <dbReference type="NCBI Taxonomy" id="50429"/>
    <lineage>
        <taxon>Eukaryota</taxon>
        <taxon>Metazoa</taxon>
        <taxon>Cnidaria</taxon>
        <taxon>Anthozoa</taxon>
        <taxon>Hexacorallia</taxon>
        <taxon>Scleractinia</taxon>
        <taxon>Astrocoeniina</taxon>
        <taxon>Pocilloporidae</taxon>
        <taxon>Stylophora</taxon>
    </lineage>
</organism>
<gene>
    <name evidence="8" type="primary">ZXDB</name>
    <name evidence="8" type="ORF">AWC38_SpisGene9584</name>
</gene>
<feature type="domain" description="C2H2-type" evidence="7">
    <location>
        <begin position="614"/>
        <end position="643"/>
    </location>
</feature>
<dbReference type="PANTHER" id="PTHR46179">
    <property type="entry name" value="ZINC FINGER PROTEIN"/>
    <property type="match status" value="1"/>
</dbReference>
<sequence>MMDSQGPASSKGLPDLNTGANDDPPQNSSDANSELQKDKEVCKRDDKNHSSHSLSKTELSSSSILQNELPVPTTDTGSGDNKYQEKFLSNASTESCETDQESSVQDCFMVDSNIEEQLSSHLPHGNNVNPEEEMEITFQPSVYGEIGDKDISSFPNEGGVNHLEREALHHEPIKSGYNLISVDDRVVSLELDPLGSPNTESDLVQCSSTAMQRGSQQLDAEEASSSLNTSVENSDMEKQSHDVTLKDAQHGNQDEPVSEVPLENATILQEQNKNNLREITIQVYPGHNSTISLVNNAILTTDVGTFSTHVPAILTEGDAEDNETHYQVVTTSSAMLNQADGNSALDVLTSSADFGRNVILTEQQQVLLSGMLVPGVTAKQAIQINMSHDANTCMDVNEIAQDNQCPHEGCEWAFTTAYKLKRHARGHTGEKPFLCTHEGCGKSFTTAYNLKTHTRAHCRTDSFICGFEGCEKTFPTEHKLKVHERKHAAEYKPYRCEVESCGKMFAAFSALTSHMRIHTGEKSHVCPVEGCEKRFTKASKLKLHLRSHTGERPFPCEVQGCGWSFTSAYKLKRHMRKHTGERPFVCNYEGCGKSFTRSSHLKTHKLVHTGEKPYVCPFDGCSKAFTASSSLNVHICKHTGQKPFKCNTEGCSKTYTTAANLRAHQKRHGNKAVRVDFTDSSQGVMTADLSAVSCGSISSEAEPEVLYTTIGAFHSSNFSLEDATRLSSVGVHLPSSTLCALVTSTGNPLVSPTTEVVLETEKKHSDDGEIKTISGIQVPITVQQEQFVTEGLDNNSKIDVSEFVVRSTTDDQDSISQHPVQGRAEMIGGAVLEGNKLTGGFDLCISSMMSHITSETGQEGSGTTTKTLRSNDSSKRSQSLDFRDVHPEDQFAPPAVIFQDEIKSSDTENEAEVLVAQIQRSPEDAPTVRLPKESLQINLPQGLMTDPAAVTMVHISGTEHMETDTNDSTAHDVSSDISLLPISSLTDVGDERRDIGKGDLSPYLDNHSSSEQDEGNCDTYPESTINLQDLH</sequence>
<feature type="compositionally biased region" description="Polar residues" evidence="6">
    <location>
        <begin position="1021"/>
        <end position="1031"/>
    </location>
</feature>
<evidence type="ECO:0000256" key="1">
    <source>
        <dbReference type="ARBA" id="ARBA00022723"/>
    </source>
</evidence>
<dbReference type="Pfam" id="PF00096">
    <property type="entry name" value="zf-C2H2"/>
    <property type="match status" value="8"/>
</dbReference>
<feature type="domain" description="C2H2-type" evidence="7">
    <location>
        <begin position="403"/>
        <end position="432"/>
    </location>
</feature>
<dbReference type="EMBL" id="LSMT01000142">
    <property type="protein sequence ID" value="PFX25773.1"/>
    <property type="molecule type" value="Genomic_DNA"/>
</dbReference>
<feature type="compositionally biased region" description="Polar residues" evidence="6">
    <location>
        <begin position="18"/>
        <end position="34"/>
    </location>
</feature>
<feature type="domain" description="C2H2-type" evidence="7">
    <location>
        <begin position="433"/>
        <end position="462"/>
    </location>
</feature>
<dbReference type="PROSITE" id="PS50157">
    <property type="entry name" value="ZINC_FINGER_C2H2_2"/>
    <property type="match status" value="9"/>
</dbReference>
<feature type="compositionally biased region" description="Low complexity" evidence="6">
    <location>
        <begin position="51"/>
        <end position="65"/>
    </location>
</feature>
<dbReference type="GO" id="GO:0008270">
    <property type="term" value="F:zinc ion binding"/>
    <property type="evidence" value="ECO:0007669"/>
    <property type="project" value="UniProtKB-KW"/>
</dbReference>
<evidence type="ECO:0000256" key="5">
    <source>
        <dbReference type="PROSITE-ProRule" id="PRU00042"/>
    </source>
</evidence>
<dbReference type="AlphaFoldDB" id="A0A2B4S9R5"/>
<dbReference type="FunFam" id="3.30.160.60:FF:000257">
    <property type="entry name" value="ZXD family zinc finger C"/>
    <property type="match status" value="1"/>
</dbReference>
<feature type="compositionally biased region" description="Polar residues" evidence="6">
    <location>
        <begin position="868"/>
        <end position="880"/>
    </location>
</feature>
<dbReference type="InterPro" id="IPR051061">
    <property type="entry name" value="Zinc_finger_trans_reg"/>
</dbReference>
<feature type="compositionally biased region" description="Polar residues" evidence="6">
    <location>
        <begin position="209"/>
        <end position="233"/>
    </location>
</feature>
<dbReference type="Gene3D" id="3.30.160.60">
    <property type="entry name" value="Classic Zinc Finger"/>
    <property type="match status" value="9"/>
</dbReference>
<evidence type="ECO:0000313" key="8">
    <source>
        <dbReference type="EMBL" id="PFX25773.1"/>
    </source>
</evidence>
<dbReference type="InterPro" id="IPR013087">
    <property type="entry name" value="Znf_C2H2_type"/>
</dbReference>